<dbReference type="SFLD" id="SFLDS00003">
    <property type="entry name" value="Haloacid_Dehalogenase"/>
    <property type="match status" value="1"/>
</dbReference>
<reference evidence="1 2" key="1">
    <citation type="submission" date="2018-05" db="EMBL/GenBank/DDBJ databases">
        <authorList>
            <person name="Goeker M."/>
            <person name="Huntemann M."/>
            <person name="Clum A."/>
            <person name="Pillay M."/>
            <person name="Palaniappan K."/>
            <person name="Varghese N."/>
            <person name="Mikhailova N."/>
            <person name="Stamatis D."/>
            <person name="Reddy T."/>
            <person name="Daum C."/>
            <person name="Shapiro N."/>
            <person name="Ivanova N."/>
            <person name="Kyrpides N."/>
            <person name="Woyke T."/>
        </authorList>
    </citation>
    <scope>NUCLEOTIDE SEQUENCE [LARGE SCALE GENOMIC DNA]</scope>
    <source>
        <strain evidence="1 2">DSM 26524</strain>
    </source>
</reference>
<protein>
    <submittedName>
        <fullName evidence="1">Hydrolase of the HAD superfamily</fullName>
    </submittedName>
</protein>
<dbReference type="Gene3D" id="1.10.150.240">
    <property type="entry name" value="Putative phosphatase, domain 2"/>
    <property type="match status" value="1"/>
</dbReference>
<name>A0AB73T8E4_9FIRM</name>
<comment type="caution">
    <text evidence="1">The sequence shown here is derived from an EMBL/GenBank/DDBJ whole genome shotgun (WGS) entry which is preliminary data.</text>
</comment>
<dbReference type="InterPro" id="IPR023214">
    <property type="entry name" value="HAD_sf"/>
</dbReference>
<sequence>MIDTVILDIGNVMVSFDWRAYLDRFEFGPEKKAAIAKATFQSPYWQEVDRGLMAKEMLRRRFVSAAPEYEPEISYVFENYPTLLKEYPYAIPWVRDLKARGYKVYYLSNYGRWPYEQSKSQLGFMDYTDGGLLSYEVHMVKPERTFYLELLDRYDIIPDHAVFLDDMQVNIDVARSLGLHGILFTGYEDAVEELALLGV</sequence>
<dbReference type="SFLD" id="SFLDG01129">
    <property type="entry name" value="C1.5:_HAD__Beta-PGM__Phosphata"/>
    <property type="match status" value="1"/>
</dbReference>
<dbReference type="InterPro" id="IPR023198">
    <property type="entry name" value="PGP-like_dom2"/>
</dbReference>
<proteinExistence type="predicted"/>
<dbReference type="Proteomes" id="UP000245412">
    <property type="component" value="Unassembled WGS sequence"/>
</dbReference>
<dbReference type="Gene3D" id="3.40.50.1000">
    <property type="entry name" value="HAD superfamily/HAD-like"/>
    <property type="match status" value="1"/>
</dbReference>
<dbReference type="Pfam" id="PF00702">
    <property type="entry name" value="Hydrolase"/>
    <property type="match status" value="1"/>
</dbReference>
<dbReference type="CDD" id="cd02603">
    <property type="entry name" value="HAD_sEH-N_like"/>
    <property type="match status" value="1"/>
</dbReference>
<dbReference type="RefSeq" id="WP_109624928.1">
    <property type="nucleotide sequence ID" value="NZ_CABJAT010000002.1"/>
</dbReference>
<keyword evidence="2" id="KW-1185">Reference proteome</keyword>
<dbReference type="SUPFAM" id="SSF56784">
    <property type="entry name" value="HAD-like"/>
    <property type="match status" value="1"/>
</dbReference>
<dbReference type="AlphaFoldDB" id="A0AB73T8E4"/>
<dbReference type="PANTHER" id="PTHR43611">
    <property type="entry name" value="ALPHA-D-GLUCOSE 1-PHOSPHATE PHOSPHATASE"/>
    <property type="match status" value="1"/>
</dbReference>
<evidence type="ECO:0000313" key="2">
    <source>
        <dbReference type="Proteomes" id="UP000245412"/>
    </source>
</evidence>
<evidence type="ECO:0000313" key="1">
    <source>
        <dbReference type="EMBL" id="PWJ77976.1"/>
    </source>
</evidence>
<gene>
    <name evidence="1" type="ORF">C7383_102109</name>
</gene>
<dbReference type="PANTHER" id="PTHR43611:SF3">
    <property type="entry name" value="FLAVIN MONONUCLEOTIDE HYDROLASE 1, CHLOROPLATIC"/>
    <property type="match status" value="1"/>
</dbReference>
<dbReference type="GO" id="GO:0016787">
    <property type="term" value="F:hydrolase activity"/>
    <property type="evidence" value="ECO:0007669"/>
    <property type="project" value="UniProtKB-KW"/>
</dbReference>
<dbReference type="InterPro" id="IPR006439">
    <property type="entry name" value="HAD-SF_hydro_IA"/>
</dbReference>
<dbReference type="InterPro" id="IPR036412">
    <property type="entry name" value="HAD-like_sf"/>
</dbReference>
<dbReference type="NCBIfam" id="TIGR01509">
    <property type="entry name" value="HAD-SF-IA-v3"/>
    <property type="match status" value="1"/>
</dbReference>
<accession>A0AB73T8E4</accession>
<dbReference type="EMBL" id="QGGY01000002">
    <property type="protein sequence ID" value="PWJ77976.1"/>
    <property type="molecule type" value="Genomic_DNA"/>
</dbReference>
<keyword evidence="1" id="KW-0378">Hydrolase</keyword>
<organism evidence="1 2">
    <name type="scientific">Murimonas intestini</name>
    <dbReference type="NCBI Taxonomy" id="1337051"/>
    <lineage>
        <taxon>Bacteria</taxon>
        <taxon>Bacillati</taxon>
        <taxon>Bacillota</taxon>
        <taxon>Clostridia</taxon>
        <taxon>Lachnospirales</taxon>
        <taxon>Lachnospiraceae</taxon>
        <taxon>Murimonas</taxon>
    </lineage>
</organism>